<proteinExistence type="inferred from homology"/>
<dbReference type="InterPro" id="IPR039187">
    <property type="entry name" value="SNO_AAA"/>
</dbReference>
<dbReference type="GO" id="GO:0005634">
    <property type="term" value="C:nucleus"/>
    <property type="evidence" value="ECO:0007669"/>
    <property type="project" value="TreeGrafter"/>
</dbReference>
<protein>
    <recommendedName>
        <fullName evidence="5">Helicase ATP-binding domain-containing protein</fullName>
    </recommendedName>
</protein>
<feature type="domain" description="Helicase ATP-binding" evidence="5">
    <location>
        <begin position="146"/>
        <end position="325"/>
    </location>
</feature>
<sequence>MNNKPRVGVKPNQILSSDIEVKIIGGKAVVTRIQKQGNQIVNKSQEHVPIETEEQQEVSKMASSAIEESQSEEVFSKYKCSSLPEDLDCIRHPGSIVEAGALAAQALPQSTYDLKASLPKEILKEGKLSDLQLEGILYACQRHQLILPDGKRSGFFLADGTGVGKGRQIAGIILDNVCRKRTKHIWFSISSDLKHDAERDLRDIGCYVKVIDGCQQLDQKTKTFGLSSEYKEGVVFSTYSTLVSSSQKDSKKTCRLDQLIEWCGKDFDGCLIFDESHKAKHFMPGKEKSSTKVAVAVTNIQRLLPKARVVYCSATGVTDVKNMAFMERLGLWGMGSTFTSFESFLDSLTKRGLGALEMLSMEMKASGMYVSRGLSYHDAEFQTVETSLTDEQIKVYNKAVDVWKELKRCLTVALGRTGSTNTRIWIQYWGCHQRFFKQLCMSMKIPEIARQSKEALENGYAVVIGLQTTGEASMDSELDQNEGNLSSFISLTREILRRFITQFFPTIVHVQGEEPRPDDWSVQAKTVLIGIVEKISLPNSPLDELIDQLGGPSCIAEMTGRKGFIGRHDRKCKPQYIARASTASGNGGANHAATESINVKERNAFMNGKKIVAIISDAASTGISLHADIRAGNKRRRMHITAELPWSADKAVQQLGRSHRSNQKSGPIYKLLTSNLGGERRFASAVARRLQSLGAITKGDRRAATGADLTQFNFDTNYGRQALKTMYEAIVKGEMCLRISMAKVLHSCTGGISGQLTTQNFHDVLKDCLVDMEILESKGVGFSVADRHAKDVGKFLNRILGLQVHKQNLIFSYFCQCLDATTELAKREGRYNDGVSDLKGNSIVIGEEPKIVFKETDLGASITRHVKLLVDRGYPFEKACNILKANEGSDQTESGFYRSRREQYGKKLYLLAIQKQRMQHLFTVTRPNTGMSQFEEDRNDLFSKYEKIEPEQAEEGWTEQYNNTKEHCIHGETCKHKGSCFIGSRISEVHLITGRILSILPALELTVNKFAYALQLPRELRNLRVVRVELDNGQRLVGLRYPHSLISEAEQYLTEQKRIGNAGTVFNPNASTEPITPVDKKARHKALSKPVTLHKFFGSTSKLKQNTCSNTKDDTSIPNSSNSTNCDSKLSESNKDSKSSHKQTPELNNNENTPISGETETNKTPSRAIKRALSSTQTPPNKRPRKQESIFTMMSNKNLSNSAQKKRKKNCPICQKDLEGLDNLKVNKHIDSCVIE</sequence>
<dbReference type="RefSeq" id="XP_066924417.1">
    <property type="nucleotide sequence ID" value="XM_067068316.1"/>
</dbReference>
<evidence type="ECO:0000256" key="2">
    <source>
        <dbReference type="ARBA" id="ARBA00023015"/>
    </source>
</evidence>
<dbReference type="FunFam" id="3.40.50.300:FF:000342">
    <property type="entry name" value="Protein strawberry notch homolog 2"/>
    <property type="match status" value="1"/>
</dbReference>
<reference evidence="6" key="1">
    <citation type="submission" date="2021-01" db="UniProtKB">
        <authorList>
            <consortium name="EnsemblMetazoa"/>
        </authorList>
    </citation>
    <scope>IDENTIFICATION</scope>
</reference>
<keyword evidence="7" id="KW-1185">Reference proteome</keyword>
<dbReference type="Proteomes" id="UP000594262">
    <property type="component" value="Unplaced"/>
</dbReference>
<feature type="compositionally biased region" description="Polar residues" evidence="4">
    <location>
        <begin position="1145"/>
        <end position="1165"/>
    </location>
</feature>
<dbReference type="PROSITE" id="PS51192">
    <property type="entry name" value="HELICASE_ATP_BIND_1"/>
    <property type="match status" value="1"/>
</dbReference>
<dbReference type="EnsemblMetazoa" id="CLYHEMT021850.1">
    <property type="protein sequence ID" value="CLYHEMP021850.1"/>
    <property type="gene ID" value="CLYHEMG021850"/>
</dbReference>
<keyword evidence="3" id="KW-0804">Transcription</keyword>
<dbReference type="InterPro" id="IPR027417">
    <property type="entry name" value="P-loop_NTPase"/>
</dbReference>
<evidence type="ECO:0000256" key="3">
    <source>
        <dbReference type="ARBA" id="ARBA00023163"/>
    </source>
</evidence>
<dbReference type="InterPro" id="IPR026741">
    <property type="entry name" value="SNO"/>
</dbReference>
<dbReference type="GeneID" id="136811689"/>
<evidence type="ECO:0000259" key="5">
    <source>
        <dbReference type="PROSITE" id="PS51192"/>
    </source>
</evidence>
<dbReference type="Pfam" id="PF13871">
    <property type="entry name" value="Helicase_C_4"/>
    <property type="match status" value="1"/>
</dbReference>
<name>A0A7M5XE02_9CNID</name>
<dbReference type="Pfam" id="PF13872">
    <property type="entry name" value="AAA_34"/>
    <property type="match status" value="1"/>
</dbReference>
<comment type="similarity">
    <text evidence="1">Belongs to the SBNO family.</text>
</comment>
<keyword evidence="2" id="KW-0805">Transcription regulation</keyword>
<feature type="compositionally biased region" description="Basic and acidic residues" evidence="4">
    <location>
        <begin position="1129"/>
        <end position="1139"/>
    </location>
</feature>
<dbReference type="Pfam" id="PF25373">
    <property type="entry name" value="SBNO"/>
    <property type="match status" value="1"/>
</dbReference>
<dbReference type="PANTHER" id="PTHR12706">
    <property type="entry name" value="STRAWBERRY NOTCH-RELATED"/>
    <property type="match status" value="1"/>
</dbReference>
<feature type="compositionally biased region" description="Polar residues" evidence="4">
    <location>
        <begin position="1103"/>
        <end position="1128"/>
    </location>
</feature>
<dbReference type="AlphaFoldDB" id="A0A7M5XE02"/>
<dbReference type="InterPro" id="IPR026937">
    <property type="entry name" value="SBNO_Helicase_C_dom"/>
</dbReference>
<dbReference type="GO" id="GO:0006355">
    <property type="term" value="P:regulation of DNA-templated transcription"/>
    <property type="evidence" value="ECO:0007669"/>
    <property type="project" value="InterPro"/>
</dbReference>
<dbReference type="PANTHER" id="PTHR12706:SF33">
    <property type="entry name" value="PROTEIN WITH HELICASE_C DOMAIN"/>
    <property type="match status" value="1"/>
</dbReference>
<feature type="compositionally biased region" description="Polar residues" evidence="4">
    <location>
        <begin position="1064"/>
        <end position="1074"/>
    </location>
</feature>
<dbReference type="InterPro" id="IPR057332">
    <property type="entry name" value="SBNO_a/b_dom"/>
</dbReference>
<dbReference type="GO" id="GO:0042393">
    <property type="term" value="F:histone binding"/>
    <property type="evidence" value="ECO:0007669"/>
    <property type="project" value="TreeGrafter"/>
</dbReference>
<organism evidence="6 7">
    <name type="scientific">Clytia hemisphaerica</name>
    <dbReference type="NCBI Taxonomy" id="252671"/>
    <lineage>
        <taxon>Eukaryota</taxon>
        <taxon>Metazoa</taxon>
        <taxon>Cnidaria</taxon>
        <taxon>Hydrozoa</taxon>
        <taxon>Hydroidolina</taxon>
        <taxon>Leptothecata</taxon>
        <taxon>Obeliida</taxon>
        <taxon>Clytiidae</taxon>
        <taxon>Clytia</taxon>
    </lineage>
</organism>
<evidence type="ECO:0000256" key="1">
    <source>
        <dbReference type="ARBA" id="ARBA00006992"/>
    </source>
</evidence>
<evidence type="ECO:0000313" key="6">
    <source>
        <dbReference type="EnsemblMetazoa" id="CLYHEMP021850.1"/>
    </source>
</evidence>
<dbReference type="SUPFAM" id="SSF52540">
    <property type="entry name" value="P-loop containing nucleoside triphosphate hydrolases"/>
    <property type="match status" value="2"/>
</dbReference>
<evidence type="ECO:0000256" key="4">
    <source>
        <dbReference type="SAM" id="MobiDB-lite"/>
    </source>
</evidence>
<feature type="region of interest" description="Disordered" evidence="4">
    <location>
        <begin position="1103"/>
        <end position="1188"/>
    </location>
</feature>
<dbReference type="InterPro" id="IPR014001">
    <property type="entry name" value="Helicase_ATP-bd"/>
</dbReference>
<accession>A0A7M5XE02</accession>
<dbReference type="Gene3D" id="3.40.50.300">
    <property type="entry name" value="P-loop containing nucleotide triphosphate hydrolases"/>
    <property type="match status" value="2"/>
</dbReference>
<dbReference type="OrthoDB" id="6018899at2759"/>
<feature type="region of interest" description="Disordered" evidence="4">
    <location>
        <begin position="1064"/>
        <end position="1086"/>
    </location>
</feature>
<dbReference type="GO" id="GO:0031490">
    <property type="term" value="F:chromatin DNA binding"/>
    <property type="evidence" value="ECO:0007669"/>
    <property type="project" value="TreeGrafter"/>
</dbReference>
<evidence type="ECO:0000313" key="7">
    <source>
        <dbReference type="Proteomes" id="UP000594262"/>
    </source>
</evidence>